<feature type="domain" description="AAA+ ATPase" evidence="8">
    <location>
        <begin position="42"/>
        <end position="216"/>
    </location>
</feature>
<gene>
    <name evidence="9" type="ORF">EQM13_12040</name>
</gene>
<dbReference type="InterPro" id="IPR038729">
    <property type="entry name" value="Rad50/SbcC_AAA"/>
</dbReference>
<evidence type="ECO:0000256" key="7">
    <source>
        <dbReference type="ARBA" id="ARBA00023136"/>
    </source>
</evidence>
<keyword evidence="6" id="KW-0406">Ion transport</keyword>
<dbReference type="Pfam" id="PF13175">
    <property type="entry name" value="AAA_15"/>
    <property type="match status" value="1"/>
</dbReference>
<keyword evidence="9" id="KW-0547">Nucleotide-binding</keyword>
<keyword evidence="9" id="KW-0067">ATP-binding</keyword>
<organism evidence="9 10">
    <name type="scientific">Acidilutibacter cellobiosedens</name>
    <dbReference type="NCBI Taxonomy" id="2507161"/>
    <lineage>
        <taxon>Bacteria</taxon>
        <taxon>Bacillati</taxon>
        <taxon>Bacillota</taxon>
        <taxon>Tissierellia</taxon>
        <taxon>Tissierellales</taxon>
        <taxon>Acidilutibacteraceae</taxon>
        <taxon>Acidilutibacter</taxon>
    </lineage>
</organism>
<dbReference type="RefSeq" id="WP_128752801.1">
    <property type="nucleotide sequence ID" value="NZ_CP035282.1"/>
</dbReference>
<keyword evidence="3" id="KW-1003">Cell membrane</keyword>
<dbReference type="Pfam" id="PF13476">
    <property type="entry name" value="AAA_23"/>
    <property type="match status" value="1"/>
</dbReference>
<dbReference type="InterPro" id="IPR051535">
    <property type="entry name" value="Siderophore_ABC-ATPase"/>
</dbReference>
<dbReference type="SUPFAM" id="SSF52540">
    <property type="entry name" value="P-loop containing nucleoside triphosphate hydrolases"/>
    <property type="match status" value="1"/>
</dbReference>
<accession>A0A410QE15</accession>
<evidence type="ECO:0000259" key="8">
    <source>
        <dbReference type="SMART" id="SM00382"/>
    </source>
</evidence>
<keyword evidence="7" id="KW-0472">Membrane</keyword>
<dbReference type="GO" id="GO:0005524">
    <property type="term" value="F:ATP binding"/>
    <property type="evidence" value="ECO:0007669"/>
    <property type="project" value="UniProtKB-KW"/>
</dbReference>
<name>A0A410QE15_9FIRM</name>
<dbReference type="InterPro" id="IPR041685">
    <property type="entry name" value="AAA_GajA/Old/RecF-like"/>
</dbReference>
<dbReference type="SMART" id="SM00382">
    <property type="entry name" value="AAA"/>
    <property type="match status" value="1"/>
</dbReference>
<dbReference type="InterPro" id="IPR003593">
    <property type="entry name" value="AAA+_ATPase"/>
</dbReference>
<evidence type="ECO:0000256" key="2">
    <source>
        <dbReference type="ARBA" id="ARBA00022448"/>
    </source>
</evidence>
<keyword evidence="4" id="KW-0410">Iron transport</keyword>
<keyword evidence="5" id="KW-0408">Iron</keyword>
<sequence>MIEIPYEQYIREVELLSSNITSYNEYPFNLPAVRNLSVLNFHPNVTFIVGENGSGKSTLLEAIGVAYGFNPEGGTKNFNFSTADTHSDLYKYIKIVKGVKKPKGGFFLRAESFYNVATNVDELEKIDPGLIDYYGGRSLHRQSHGESFMALLMNRFRGNGIYILDEPEAALSPTRQMALISRMHQLVKENSQFIIATHSPIIMAYPNAKIYNIDFNYKEEKYTDTDHYKVTKEFLNNTSKMLNILLN</sequence>
<evidence type="ECO:0000256" key="5">
    <source>
        <dbReference type="ARBA" id="ARBA00023004"/>
    </source>
</evidence>
<evidence type="ECO:0000313" key="10">
    <source>
        <dbReference type="Proteomes" id="UP000287969"/>
    </source>
</evidence>
<evidence type="ECO:0000313" key="9">
    <source>
        <dbReference type="EMBL" id="QAT62263.1"/>
    </source>
</evidence>
<proteinExistence type="predicted"/>
<reference evidence="10" key="1">
    <citation type="submission" date="2019-01" db="EMBL/GenBank/DDBJ databases">
        <title>Draft genomes of a novel of Sporanaerobacter strains.</title>
        <authorList>
            <person name="Ma S."/>
        </authorList>
    </citation>
    <scope>NUCLEOTIDE SEQUENCE [LARGE SCALE GENOMIC DNA]</scope>
    <source>
        <strain evidence="10">NJN-17</strain>
    </source>
</reference>
<evidence type="ECO:0000256" key="6">
    <source>
        <dbReference type="ARBA" id="ARBA00023065"/>
    </source>
</evidence>
<dbReference type="GO" id="GO:0005886">
    <property type="term" value="C:plasma membrane"/>
    <property type="evidence" value="ECO:0007669"/>
    <property type="project" value="UniProtKB-SubCell"/>
</dbReference>
<keyword evidence="10" id="KW-1185">Reference proteome</keyword>
<dbReference type="KEGG" id="spoa:EQM13_12040"/>
<keyword evidence="2" id="KW-0813">Transport</keyword>
<dbReference type="EMBL" id="CP035282">
    <property type="protein sequence ID" value="QAT62263.1"/>
    <property type="molecule type" value="Genomic_DNA"/>
</dbReference>
<dbReference type="GO" id="GO:0006302">
    <property type="term" value="P:double-strand break repair"/>
    <property type="evidence" value="ECO:0007669"/>
    <property type="project" value="InterPro"/>
</dbReference>
<evidence type="ECO:0000256" key="3">
    <source>
        <dbReference type="ARBA" id="ARBA00022475"/>
    </source>
</evidence>
<dbReference type="GO" id="GO:0006826">
    <property type="term" value="P:iron ion transport"/>
    <property type="evidence" value="ECO:0007669"/>
    <property type="project" value="UniProtKB-KW"/>
</dbReference>
<evidence type="ECO:0000256" key="4">
    <source>
        <dbReference type="ARBA" id="ARBA00022496"/>
    </source>
</evidence>
<dbReference type="PANTHER" id="PTHR42771">
    <property type="entry name" value="IRON(3+)-HYDROXAMATE IMPORT ATP-BINDING PROTEIN FHUC"/>
    <property type="match status" value="1"/>
</dbReference>
<comment type="subcellular location">
    <subcellularLocation>
        <location evidence="1">Cell membrane</location>
        <topology evidence="1">Peripheral membrane protein</topology>
    </subcellularLocation>
</comment>
<dbReference type="Gene3D" id="3.40.50.300">
    <property type="entry name" value="P-loop containing nucleotide triphosphate hydrolases"/>
    <property type="match status" value="2"/>
</dbReference>
<dbReference type="GO" id="GO:0016887">
    <property type="term" value="F:ATP hydrolysis activity"/>
    <property type="evidence" value="ECO:0007669"/>
    <property type="project" value="InterPro"/>
</dbReference>
<dbReference type="OrthoDB" id="9784297at2"/>
<dbReference type="InterPro" id="IPR027417">
    <property type="entry name" value="P-loop_NTPase"/>
</dbReference>
<protein>
    <submittedName>
        <fullName evidence="9">ATP-binding cassette domain-containing protein</fullName>
    </submittedName>
</protein>
<dbReference type="AlphaFoldDB" id="A0A410QE15"/>
<evidence type="ECO:0000256" key="1">
    <source>
        <dbReference type="ARBA" id="ARBA00004202"/>
    </source>
</evidence>
<dbReference type="Proteomes" id="UP000287969">
    <property type="component" value="Chromosome"/>
</dbReference>
<dbReference type="PANTHER" id="PTHR42771:SF2">
    <property type="entry name" value="IRON(3+)-HYDROXAMATE IMPORT ATP-BINDING PROTEIN FHUC"/>
    <property type="match status" value="1"/>
</dbReference>